<proteinExistence type="predicted"/>
<feature type="transmembrane region" description="Helical" evidence="1">
    <location>
        <begin position="20"/>
        <end position="38"/>
    </location>
</feature>
<dbReference type="RefSeq" id="WP_156697180.1">
    <property type="nucleotide sequence ID" value="NZ_CACRUG010000005.1"/>
</dbReference>
<accession>A0A6N3A1A3</accession>
<keyword evidence="1" id="KW-0472">Membrane</keyword>
<keyword evidence="1" id="KW-0812">Transmembrane</keyword>
<protein>
    <submittedName>
        <fullName evidence="2">Uncharacterized protein</fullName>
    </submittedName>
</protein>
<organism evidence="2">
    <name type="scientific">Veillonella parvula</name>
    <name type="common">Staphylococcus parvulus</name>
    <dbReference type="NCBI Taxonomy" id="29466"/>
    <lineage>
        <taxon>Bacteria</taxon>
        <taxon>Bacillati</taxon>
        <taxon>Bacillota</taxon>
        <taxon>Negativicutes</taxon>
        <taxon>Veillonellales</taxon>
        <taxon>Veillonellaceae</taxon>
        <taxon>Veillonella</taxon>
    </lineage>
</organism>
<gene>
    <name evidence="2" type="ORF">VPLFYP99_01369</name>
</gene>
<feature type="transmembrane region" description="Helical" evidence="1">
    <location>
        <begin position="44"/>
        <end position="62"/>
    </location>
</feature>
<keyword evidence="1" id="KW-1133">Transmembrane helix</keyword>
<dbReference type="EMBL" id="CACRUG010000005">
    <property type="protein sequence ID" value="VYT85709.1"/>
    <property type="molecule type" value="Genomic_DNA"/>
</dbReference>
<reference evidence="2" key="1">
    <citation type="submission" date="2019-11" db="EMBL/GenBank/DDBJ databases">
        <authorList>
            <person name="Feng L."/>
        </authorList>
    </citation>
    <scope>NUCLEOTIDE SEQUENCE</scope>
    <source>
        <strain evidence="2">VparvulaLFYP99</strain>
    </source>
</reference>
<name>A0A6N3A1A3_VEIPA</name>
<evidence type="ECO:0000313" key="2">
    <source>
        <dbReference type="EMBL" id="VYT85709.1"/>
    </source>
</evidence>
<sequence>MKLNNEFKKYIVDVCNYIDIMFSIVLISVVIKGIFYTFTDNDWLIVGGATAGVLFWPSKIYIAKWLHVDWKND</sequence>
<evidence type="ECO:0000256" key="1">
    <source>
        <dbReference type="SAM" id="Phobius"/>
    </source>
</evidence>
<dbReference type="AlphaFoldDB" id="A0A6N3A1A3"/>